<dbReference type="Proteomes" id="UP000182624">
    <property type="component" value="Unassembled WGS sequence"/>
</dbReference>
<dbReference type="PANTHER" id="PTHR40396">
    <property type="entry name" value="ATPASE-LIKE PROTEIN"/>
    <property type="match status" value="1"/>
</dbReference>
<keyword evidence="2" id="KW-1185">Reference proteome</keyword>
<organism evidence="1 2">
    <name type="scientific">Butyrivibrio proteoclasticus</name>
    <dbReference type="NCBI Taxonomy" id="43305"/>
    <lineage>
        <taxon>Bacteria</taxon>
        <taxon>Bacillati</taxon>
        <taxon>Bacillota</taxon>
        <taxon>Clostridia</taxon>
        <taxon>Lachnospirales</taxon>
        <taxon>Lachnospiraceae</taxon>
        <taxon>Butyrivibrio</taxon>
    </lineage>
</organism>
<gene>
    <name evidence="1" type="ORF">SAMN04487928_101237</name>
</gene>
<dbReference type="Gene3D" id="3.40.50.300">
    <property type="entry name" value="P-loop containing nucleotide triphosphate hydrolases"/>
    <property type="match status" value="1"/>
</dbReference>
<name>A0A1I5Q0E6_9FIRM</name>
<accession>A0A1I5Q0E6</accession>
<protein>
    <recommendedName>
        <fullName evidence="3">ATPase AAA-type core domain-containing protein</fullName>
    </recommendedName>
</protein>
<dbReference type="SUPFAM" id="SSF52540">
    <property type="entry name" value="P-loop containing nucleoside triphosphate hydrolases"/>
    <property type="match status" value="1"/>
</dbReference>
<reference evidence="2" key="1">
    <citation type="submission" date="2016-10" db="EMBL/GenBank/DDBJ databases">
        <authorList>
            <person name="Varghese N."/>
            <person name="Submissions S."/>
        </authorList>
    </citation>
    <scope>NUCLEOTIDE SEQUENCE [LARGE SCALE GENOMIC DNA]</scope>
    <source>
        <strain evidence="2">P18</strain>
    </source>
</reference>
<dbReference type="EMBL" id="FOXO01000001">
    <property type="protein sequence ID" value="SFP39669.1"/>
    <property type="molecule type" value="Genomic_DNA"/>
</dbReference>
<evidence type="ECO:0000313" key="2">
    <source>
        <dbReference type="Proteomes" id="UP000182624"/>
    </source>
</evidence>
<dbReference type="OrthoDB" id="9809324at2"/>
<dbReference type="PANTHER" id="PTHR40396:SF1">
    <property type="entry name" value="ATPASE AAA-TYPE CORE DOMAIN-CONTAINING PROTEIN"/>
    <property type="match status" value="1"/>
</dbReference>
<dbReference type="RefSeq" id="WP_074883116.1">
    <property type="nucleotide sequence ID" value="NZ_FOXO01000001.1"/>
</dbReference>
<evidence type="ECO:0000313" key="1">
    <source>
        <dbReference type="EMBL" id="SFP39669.1"/>
    </source>
</evidence>
<proteinExistence type="predicted"/>
<evidence type="ECO:0008006" key="3">
    <source>
        <dbReference type="Google" id="ProtNLM"/>
    </source>
</evidence>
<sequence>MKKPMDNIFYLLNMSLSGIKNIEKEIKIDFFGKSVSKDFNPEKYKIKGIYGENGVGKSAIVTAVDIVKKFVVMDNYLRDYQSQLLLRELINKNTRKFTFKCEFVSRIGAMFIYTYELCFIIGDDDEIYVSHESLKYRQNSSKNKTATIFNNDDGKLTVLIAEGIEREAILDKTRNLLGKQSALSLMIDAVIGDEKNSELLILLTCAMVFFFMLTTHFDREDIHEEYYRHIKLSNLKKDTPSIEKVLEEIETTITSGSKRIAKEFYAEYEKKVKKLEAFIKLFKPELQRIEIDKKESKEFFECRLVMDYGSYRVDKEFESTGIKKLMSLFDAMLLASKGSIVFIDEIDSNINDVYLCRLLEYFKYYGKGQICFTSHNLDPMTVLKENSKSIDFLTSDNKIVPWVKNGHYTPDNSFRNGLIAGMPFNIDSTDFIRVFEGEK</sequence>
<dbReference type="InterPro" id="IPR027417">
    <property type="entry name" value="P-loop_NTPase"/>
</dbReference>
<dbReference type="AlphaFoldDB" id="A0A1I5Q0E6"/>